<comment type="similarity">
    <text evidence="1">Belongs to the peptidase C48 family.</text>
</comment>
<evidence type="ECO:0000256" key="1">
    <source>
        <dbReference type="ARBA" id="ARBA00005234"/>
    </source>
</evidence>
<dbReference type="GO" id="GO:0008233">
    <property type="term" value="F:peptidase activity"/>
    <property type="evidence" value="ECO:0007669"/>
    <property type="project" value="UniProtKB-KW"/>
</dbReference>
<proteinExistence type="inferred from homology"/>
<feature type="domain" description="Ubiquitin-like protease family profile" evidence="4">
    <location>
        <begin position="39"/>
        <end position="168"/>
    </location>
</feature>
<keyword evidence="6" id="KW-1185">Reference proteome</keyword>
<keyword evidence="2" id="KW-0645">Protease</keyword>
<dbReference type="InterPro" id="IPR038765">
    <property type="entry name" value="Papain-like_cys_pep_sf"/>
</dbReference>
<evidence type="ECO:0000313" key="6">
    <source>
        <dbReference type="Proteomes" id="UP001567538"/>
    </source>
</evidence>
<keyword evidence="3" id="KW-0378">Hydrolase</keyword>
<sequence length="233" mass="27552">MEEYMAPSTSRRFFFTTYSCLYTVVTRPDELDINTIIDRFCNNLENEVQGFLYFKWADVDLVFFPICAHEHYYAVCFSFSTKSIAVIDNSKNGDDKNIVDKYGSIPKTLKMYFCHYLTKMDYHVQCKSIKYVNIKRLKMTWRTTSNAEDCGVFIMRHIECYNNEREQDWKCGLTIRSKGVLQRLRGKYCSTLMLSETNHESLNNSMITSKHYEECSKNMEIDIKKMIVNIKRS</sequence>
<comment type="caution">
    <text evidence="5">The sequence shown here is derived from an EMBL/GenBank/DDBJ whole genome shotgun (WGS) entry which is preliminary data.</text>
</comment>
<protein>
    <recommendedName>
        <fullName evidence="4">Ubiquitin-like protease family profile domain-containing protein</fullName>
    </recommendedName>
</protein>
<dbReference type="SUPFAM" id="SSF54001">
    <property type="entry name" value="Cysteine proteinases"/>
    <property type="match status" value="1"/>
</dbReference>
<dbReference type="Proteomes" id="UP001567538">
    <property type="component" value="Unassembled WGS sequence"/>
</dbReference>
<evidence type="ECO:0000313" key="5">
    <source>
        <dbReference type="EMBL" id="KAL1549284.1"/>
    </source>
</evidence>
<accession>A0ABD1GZ74</accession>
<evidence type="ECO:0000259" key="4">
    <source>
        <dbReference type="Pfam" id="PF02902"/>
    </source>
</evidence>
<reference evidence="5 6" key="1">
    <citation type="submission" date="2024-06" db="EMBL/GenBank/DDBJ databases">
        <title>A chromosome level genome sequence of Diviner's sage (Salvia divinorum).</title>
        <authorList>
            <person name="Ford S.A."/>
            <person name="Ro D.-K."/>
            <person name="Ness R.W."/>
            <person name="Phillips M.A."/>
        </authorList>
    </citation>
    <scope>NUCLEOTIDE SEQUENCE [LARGE SCALE GENOMIC DNA]</scope>
    <source>
        <strain evidence="5">SAF-2024a</strain>
        <tissue evidence="5">Leaf</tissue>
    </source>
</reference>
<evidence type="ECO:0000256" key="2">
    <source>
        <dbReference type="ARBA" id="ARBA00022670"/>
    </source>
</evidence>
<dbReference type="EMBL" id="JBEAFC010000007">
    <property type="protein sequence ID" value="KAL1549284.1"/>
    <property type="molecule type" value="Genomic_DNA"/>
</dbReference>
<name>A0ABD1GZ74_SALDI</name>
<dbReference type="GO" id="GO:0006508">
    <property type="term" value="P:proteolysis"/>
    <property type="evidence" value="ECO:0007669"/>
    <property type="project" value="UniProtKB-KW"/>
</dbReference>
<organism evidence="5 6">
    <name type="scientific">Salvia divinorum</name>
    <name type="common">Maria pastora</name>
    <name type="synonym">Diviner's sage</name>
    <dbReference type="NCBI Taxonomy" id="28513"/>
    <lineage>
        <taxon>Eukaryota</taxon>
        <taxon>Viridiplantae</taxon>
        <taxon>Streptophyta</taxon>
        <taxon>Embryophyta</taxon>
        <taxon>Tracheophyta</taxon>
        <taxon>Spermatophyta</taxon>
        <taxon>Magnoliopsida</taxon>
        <taxon>eudicotyledons</taxon>
        <taxon>Gunneridae</taxon>
        <taxon>Pentapetalae</taxon>
        <taxon>asterids</taxon>
        <taxon>lamiids</taxon>
        <taxon>Lamiales</taxon>
        <taxon>Lamiaceae</taxon>
        <taxon>Nepetoideae</taxon>
        <taxon>Mentheae</taxon>
        <taxon>Salviinae</taxon>
        <taxon>Salvia</taxon>
        <taxon>Salvia subgen. Calosphace</taxon>
    </lineage>
</organism>
<dbReference type="Gene3D" id="3.40.395.10">
    <property type="entry name" value="Adenoviral Proteinase, Chain A"/>
    <property type="match status" value="1"/>
</dbReference>
<dbReference type="AlphaFoldDB" id="A0ABD1GZ74"/>
<dbReference type="Pfam" id="PF02902">
    <property type="entry name" value="Peptidase_C48"/>
    <property type="match status" value="1"/>
</dbReference>
<dbReference type="InterPro" id="IPR003653">
    <property type="entry name" value="Peptidase_C48_C"/>
</dbReference>
<gene>
    <name evidence="5" type="ORF">AAHA92_17411</name>
</gene>
<evidence type="ECO:0000256" key="3">
    <source>
        <dbReference type="ARBA" id="ARBA00022801"/>
    </source>
</evidence>